<dbReference type="InterPro" id="IPR013249">
    <property type="entry name" value="RNA_pol_sigma70_r4_t2"/>
</dbReference>
<dbReference type="Proteomes" id="UP000406735">
    <property type="component" value="Unassembled WGS sequence"/>
</dbReference>
<evidence type="ECO:0000313" key="9">
    <source>
        <dbReference type="EMBL" id="RGW76144.1"/>
    </source>
</evidence>
<feature type="domain" description="RNA polymerase sigma-70 region 2" evidence="5">
    <location>
        <begin position="23"/>
        <end position="89"/>
    </location>
</feature>
<evidence type="ECO:0000259" key="6">
    <source>
        <dbReference type="Pfam" id="PF08281"/>
    </source>
</evidence>
<dbReference type="SUPFAM" id="SSF88659">
    <property type="entry name" value="Sigma3 and sigma4 domains of RNA polymerase sigma factors"/>
    <property type="match status" value="1"/>
</dbReference>
<dbReference type="InterPro" id="IPR014284">
    <property type="entry name" value="RNA_pol_sigma-70_dom"/>
</dbReference>
<dbReference type="Pfam" id="PF08281">
    <property type="entry name" value="Sigma70_r4_2"/>
    <property type="match status" value="1"/>
</dbReference>
<reference evidence="13 14" key="2">
    <citation type="submission" date="2019-09" db="EMBL/GenBank/DDBJ databases">
        <title>Distinct polysaccharide growth profiles of human intestinal Prevotella copri isolates.</title>
        <authorList>
            <person name="Fehlner-Peach H."/>
            <person name="Magnabosco C."/>
            <person name="Raghavan V."/>
            <person name="Scher J.U."/>
            <person name="Tett A."/>
            <person name="Cox L.M."/>
            <person name="Gottsegen C."/>
            <person name="Watters A."/>
            <person name="Wiltshire- Gordon J.D."/>
            <person name="Segata N."/>
            <person name="Bonneau R."/>
            <person name="Littman D.R."/>
        </authorList>
    </citation>
    <scope>NUCLEOTIDE SEQUENCE [LARGE SCALE GENOMIC DNA]</scope>
    <source>
        <strain evidence="13">iAK279</strain>
        <strain evidence="14">iK21513</strain>
        <strain evidence="7">IK21513</strain>
    </source>
</reference>
<dbReference type="Proteomes" id="UP000285776">
    <property type="component" value="Unassembled WGS sequence"/>
</dbReference>
<organism evidence="10 11">
    <name type="scientific">Segatella copri</name>
    <dbReference type="NCBI Taxonomy" id="165179"/>
    <lineage>
        <taxon>Bacteria</taxon>
        <taxon>Pseudomonadati</taxon>
        <taxon>Bacteroidota</taxon>
        <taxon>Bacteroidia</taxon>
        <taxon>Bacteroidales</taxon>
        <taxon>Prevotellaceae</taxon>
        <taxon>Segatella</taxon>
    </lineage>
</organism>
<evidence type="ECO:0000313" key="10">
    <source>
        <dbReference type="EMBL" id="RHH83640.1"/>
    </source>
</evidence>
<dbReference type="GO" id="GO:0003677">
    <property type="term" value="F:DNA binding"/>
    <property type="evidence" value="ECO:0007669"/>
    <property type="project" value="InterPro"/>
</dbReference>
<dbReference type="SUPFAM" id="SSF88946">
    <property type="entry name" value="Sigma2 domain of RNA polymerase sigma factors"/>
    <property type="match status" value="1"/>
</dbReference>
<name>A0A174IEY5_9BACT</name>
<dbReference type="GO" id="GO:0006352">
    <property type="term" value="P:DNA-templated transcription initiation"/>
    <property type="evidence" value="ECO:0007669"/>
    <property type="project" value="InterPro"/>
</dbReference>
<evidence type="ECO:0000256" key="3">
    <source>
        <dbReference type="ARBA" id="ARBA00023082"/>
    </source>
</evidence>
<evidence type="ECO:0000313" key="12">
    <source>
        <dbReference type="Proteomes" id="UP000285776"/>
    </source>
</evidence>
<evidence type="ECO:0000259" key="5">
    <source>
        <dbReference type="Pfam" id="PF04542"/>
    </source>
</evidence>
<dbReference type="Proteomes" id="UP000390763">
    <property type="component" value="Unassembled WGS sequence"/>
</dbReference>
<keyword evidence="4" id="KW-0804">Transcription</keyword>
<reference evidence="8" key="3">
    <citation type="submission" date="2023-10" db="EMBL/GenBank/DDBJ databases">
        <title>Distinct polysaccharide growth profiles of human intestinal Prevotella copri isolates.</title>
        <authorList>
            <person name="Fehlner-Peach H."/>
            <person name="Magnabosco C."/>
            <person name="Raghavan V."/>
            <person name="Scher J.U."/>
            <person name="Tett A."/>
            <person name="Cox L.M."/>
            <person name="Gottsegen C."/>
            <person name="Watters A."/>
            <person name="Wiltshire- Gordon J.D."/>
            <person name="Segata N."/>
            <person name="Bonneau R."/>
            <person name="Littman D.R."/>
        </authorList>
    </citation>
    <scope>NUCLEOTIDE SEQUENCE</scope>
    <source>
        <strain evidence="8">IAK279</strain>
    </source>
</reference>
<evidence type="ECO:0000256" key="1">
    <source>
        <dbReference type="ARBA" id="ARBA00010641"/>
    </source>
</evidence>
<evidence type="ECO:0000256" key="2">
    <source>
        <dbReference type="ARBA" id="ARBA00023015"/>
    </source>
</evidence>
<dbReference type="PANTHER" id="PTHR43133:SF51">
    <property type="entry name" value="RNA POLYMERASE SIGMA FACTOR"/>
    <property type="match status" value="1"/>
</dbReference>
<dbReference type="EMBL" id="VZCY01000070">
    <property type="protein sequence ID" value="MQN09952.1"/>
    <property type="molecule type" value="Genomic_DNA"/>
</dbReference>
<accession>A0A174IEY5</accession>
<dbReference type="InterPro" id="IPR013324">
    <property type="entry name" value="RNA_pol_sigma_r3/r4-like"/>
</dbReference>
<dbReference type="InterPro" id="IPR039425">
    <property type="entry name" value="RNA_pol_sigma-70-like"/>
</dbReference>
<keyword evidence="2" id="KW-0805">Transcription regulation</keyword>
<evidence type="ECO:0000256" key="4">
    <source>
        <dbReference type="ARBA" id="ARBA00023163"/>
    </source>
</evidence>
<evidence type="ECO:0000313" key="11">
    <source>
        <dbReference type="Proteomes" id="UP000284548"/>
    </source>
</evidence>
<keyword evidence="3" id="KW-0731">Sigma factor</keyword>
<dbReference type="InterPro" id="IPR013325">
    <property type="entry name" value="RNA_pol_sigma_r2"/>
</dbReference>
<dbReference type="EMBL" id="QRKB01000009">
    <property type="protein sequence ID" value="RHH83640.1"/>
    <property type="molecule type" value="Genomic_DNA"/>
</dbReference>
<gene>
    <name evidence="10" type="ORF">DW192_05350</name>
    <name evidence="9" type="ORF">DWV53_12430</name>
    <name evidence="8" type="ORF">F7D62_00240</name>
    <name evidence="7" type="ORF">F7D97_08470</name>
</gene>
<dbReference type="NCBIfam" id="TIGR02937">
    <property type="entry name" value="sigma70-ECF"/>
    <property type="match status" value="1"/>
</dbReference>
<dbReference type="GO" id="GO:0016987">
    <property type="term" value="F:sigma factor activity"/>
    <property type="evidence" value="ECO:0007669"/>
    <property type="project" value="UniProtKB-KW"/>
</dbReference>
<dbReference type="AlphaFoldDB" id="A0A174IEY5"/>
<dbReference type="InterPro" id="IPR007627">
    <property type="entry name" value="RNA_pol_sigma70_r2"/>
</dbReference>
<protein>
    <submittedName>
        <fullName evidence="10">RNA polymerase sigma factor</fullName>
    </submittedName>
</protein>
<dbReference type="Pfam" id="PF04542">
    <property type="entry name" value="Sigma70_r2"/>
    <property type="match status" value="1"/>
</dbReference>
<evidence type="ECO:0000313" key="7">
    <source>
        <dbReference type="EMBL" id="MQN09952.1"/>
    </source>
</evidence>
<dbReference type="InterPro" id="IPR036388">
    <property type="entry name" value="WH-like_DNA-bd_sf"/>
</dbReference>
<proteinExistence type="inferred from homology"/>
<dbReference type="EMBL" id="QSAV01000048">
    <property type="protein sequence ID" value="RGW76144.1"/>
    <property type="molecule type" value="Genomic_DNA"/>
</dbReference>
<reference evidence="11 12" key="1">
    <citation type="submission" date="2018-08" db="EMBL/GenBank/DDBJ databases">
        <title>A genome reference for cultivated species of the human gut microbiota.</title>
        <authorList>
            <person name="Zou Y."/>
            <person name="Xue W."/>
            <person name="Luo G."/>
        </authorList>
    </citation>
    <scope>NUCLEOTIDE SEQUENCE [LARGE SCALE GENOMIC DNA]</scope>
    <source>
        <strain evidence="9 12">AF10-17</strain>
        <strain evidence="10 11">AM16-54</strain>
    </source>
</reference>
<comment type="caution">
    <text evidence="10">The sequence shown here is derived from an EMBL/GenBank/DDBJ whole genome shotgun (WGS) entry which is preliminary data.</text>
</comment>
<dbReference type="PANTHER" id="PTHR43133">
    <property type="entry name" value="RNA POLYMERASE ECF-TYPE SIGMA FACTO"/>
    <property type="match status" value="1"/>
</dbReference>
<evidence type="ECO:0000313" key="14">
    <source>
        <dbReference type="Proteomes" id="UP000406735"/>
    </source>
</evidence>
<evidence type="ECO:0000313" key="13">
    <source>
        <dbReference type="Proteomes" id="UP000390763"/>
    </source>
</evidence>
<dbReference type="Gene3D" id="1.10.1740.10">
    <property type="match status" value="1"/>
</dbReference>
<sequence>MSVNDKGIVDTLKECPENGFRMLMMKYQEPVYWHIRRLVVSHDDAQDASQETFVRIYRSFNQYRGDCSLRSWIYRIATNEALRLISKRKQEEVSLESDSTGVSLIPADNYIDFDDKVAVKLQKAILSLPPKQQLAFNMRYYDELGFDEIAKVADSTPASIKASYHVAKEKIIKYMNSND</sequence>
<dbReference type="Proteomes" id="UP000284548">
    <property type="component" value="Unassembled WGS sequence"/>
</dbReference>
<dbReference type="EMBL" id="VZBT01000003">
    <property type="protein sequence ID" value="MQO02570.1"/>
    <property type="molecule type" value="Genomic_DNA"/>
</dbReference>
<feature type="domain" description="RNA polymerase sigma factor 70 region 4 type 2" evidence="6">
    <location>
        <begin position="120"/>
        <end position="171"/>
    </location>
</feature>
<dbReference type="Gene3D" id="1.10.10.10">
    <property type="entry name" value="Winged helix-like DNA-binding domain superfamily/Winged helix DNA-binding domain"/>
    <property type="match status" value="1"/>
</dbReference>
<evidence type="ECO:0000313" key="8">
    <source>
        <dbReference type="EMBL" id="MQO02570.1"/>
    </source>
</evidence>
<comment type="similarity">
    <text evidence="1">Belongs to the sigma-70 factor family. ECF subfamily.</text>
</comment>
<dbReference type="RefSeq" id="WP_118154435.1">
    <property type="nucleotide sequence ID" value="NZ_CP156891.1"/>
</dbReference>